<dbReference type="Proteomes" id="UP001497453">
    <property type="component" value="Chromosome 6"/>
</dbReference>
<gene>
    <name evidence="1" type="ORF">GFSPODELE1_LOCUS8072</name>
</gene>
<keyword evidence="2" id="KW-1185">Reference proteome</keyword>
<organism evidence="1 2">
    <name type="scientific">Somion occarium</name>
    <dbReference type="NCBI Taxonomy" id="3059160"/>
    <lineage>
        <taxon>Eukaryota</taxon>
        <taxon>Fungi</taxon>
        <taxon>Dikarya</taxon>
        <taxon>Basidiomycota</taxon>
        <taxon>Agaricomycotina</taxon>
        <taxon>Agaricomycetes</taxon>
        <taxon>Polyporales</taxon>
        <taxon>Cerrenaceae</taxon>
        <taxon>Somion</taxon>
    </lineage>
</organism>
<evidence type="ECO:0000313" key="2">
    <source>
        <dbReference type="Proteomes" id="UP001497453"/>
    </source>
</evidence>
<protein>
    <submittedName>
        <fullName evidence="1">Uncharacterized protein</fullName>
    </submittedName>
</protein>
<evidence type="ECO:0000313" key="1">
    <source>
        <dbReference type="EMBL" id="CAL1710906.1"/>
    </source>
</evidence>
<sequence>MNLCLPYSSGHSLKINNGAYWPGHVGQNAAAVVMKVVTTKTKFKYWFIEGMSECADYDLGGGRLLMPKGGLVEPKLVKVPMSYSLYIVRFTSQCMRGRRVTSRCGCRIFGSYTEDSRLISKVSSICQKTLSCSSQAQLSYGKMWIRNQLCHGWIFFATSIPTLRPFKESVCSLRAKCDRNVFVVSPIVHASWQSNAHAS</sequence>
<dbReference type="EMBL" id="OZ037949">
    <property type="protein sequence ID" value="CAL1710906.1"/>
    <property type="molecule type" value="Genomic_DNA"/>
</dbReference>
<name>A0ABP1DSX5_9APHY</name>
<proteinExistence type="predicted"/>
<reference evidence="2" key="1">
    <citation type="submission" date="2024-04" db="EMBL/GenBank/DDBJ databases">
        <authorList>
            <person name="Shaw F."/>
            <person name="Minotto A."/>
        </authorList>
    </citation>
    <scope>NUCLEOTIDE SEQUENCE [LARGE SCALE GENOMIC DNA]</scope>
</reference>
<accession>A0ABP1DSX5</accession>